<feature type="region of interest" description="Disordered" evidence="1">
    <location>
        <begin position="385"/>
        <end position="417"/>
    </location>
</feature>
<feature type="compositionally biased region" description="Basic and acidic residues" evidence="1">
    <location>
        <begin position="56"/>
        <end position="66"/>
    </location>
</feature>
<evidence type="ECO:0000313" key="3">
    <source>
        <dbReference type="Proteomes" id="UP001166286"/>
    </source>
</evidence>
<evidence type="ECO:0000256" key="1">
    <source>
        <dbReference type="SAM" id="MobiDB-lite"/>
    </source>
</evidence>
<dbReference type="EMBL" id="JAFEKC020000022">
    <property type="protein sequence ID" value="KAK0507901.1"/>
    <property type="molecule type" value="Genomic_DNA"/>
</dbReference>
<keyword evidence="3" id="KW-1185">Reference proteome</keyword>
<name>A0AA39QT08_9LECA</name>
<gene>
    <name evidence="2" type="ORF">JMJ35_009790</name>
</gene>
<protein>
    <submittedName>
        <fullName evidence="2">Uncharacterized protein</fullName>
    </submittedName>
</protein>
<comment type="caution">
    <text evidence="2">The sequence shown here is derived from an EMBL/GenBank/DDBJ whole genome shotgun (WGS) entry which is preliminary data.</text>
</comment>
<sequence>MSNQRNLTGEEAFAARSLITPLSLEEKWLHDHFDSKEDFPPKQTLVKSEAFEESEISDHRSERAPEPKTQASSTLYTIPPKRTLLKSEAFEEGDIPNHRSQRAPVPESQASSTLYSIPQWQPPPVARPETTFGGGKGPLSWPQLPNSTPSFWRDPRLRGVASTQMARPVDNRQGYRHTSLPIVSPIPDILPCDKLDRRIGIRPRGKTSAEVQFVLQPEFSNTSKPPFPHAILVIIHQFMVANDFVSPRRHIKGMVRKLLWKSLLFRLDLHESYDLSPQQILGLKRATTRVNAYVDNQSKEWLATGICVRPSPKLSPVFHICTQAWLRRDWDGLMTWPTQTTTLEPAMHTTGIRNEHEKAKIEERVPSINSLVSERSTHRRSEIVDLTNEETETQHNSSTSRKRRASDHAVVPAPKRHSERVRPMADRFFKSPLSVLGEEEDIQFIRPHEKGFPKILDNIRHAHHTLEELAPKSAKDLAALQQDWADHGFPSSLTESLFVAQSYTLSMKTYLDNALDLLLLLEDCTSWKVEGEKFELELEYEESAMQSDLSRTEKSSDSVSSV</sequence>
<dbReference type="AlphaFoldDB" id="A0AA39QT08"/>
<organism evidence="2 3">
    <name type="scientific">Cladonia borealis</name>
    <dbReference type="NCBI Taxonomy" id="184061"/>
    <lineage>
        <taxon>Eukaryota</taxon>
        <taxon>Fungi</taxon>
        <taxon>Dikarya</taxon>
        <taxon>Ascomycota</taxon>
        <taxon>Pezizomycotina</taxon>
        <taxon>Lecanoromycetes</taxon>
        <taxon>OSLEUM clade</taxon>
        <taxon>Lecanoromycetidae</taxon>
        <taxon>Lecanorales</taxon>
        <taxon>Lecanorineae</taxon>
        <taxon>Cladoniaceae</taxon>
        <taxon>Cladonia</taxon>
    </lineage>
</organism>
<dbReference type="Proteomes" id="UP001166286">
    <property type="component" value="Unassembled WGS sequence"/>
</dbReference>
<feature type="region of interest" description="Disordered" evidence="1">
    <location>
        <begin position="132"/>
        <end position="154"/>
    </location>
</feature>
<feature type="region of interest" description="Disordered" evidence="1">
    <location>
        <begin position="34"/>
        <end position="72"/>
    </location>
</feature>
<reference evidence="2" key="1">
    <citation type="submission" date="2023-03" db="EMBL/GenBank/DDBJ databases">
        <title>Complete genome of Cladonia borealis.</title>
        <authorList>
            <person name="Park H."/>
        </authorList>
    </citation>
    <scope>NUCLEOTIDE SEQUENCE</scope>
    <source>
        <strain evidence="2">ANT050790</strain>
    </source>
</reference>
<proteinExistence type="predicted"/>
<evidence type="ECO:0000313" key="2">
    <source>
        <dbReference type="EMBL" id="KAK0507901.1"/>
    </source>
</evidence>
<accession>A0AA39QT08</accession>